<organism evidence="2 3">
    <name type="scientific">Geobacter benzoatilyticus</name>
    <dbReference type="NCBI Taxonomy" id="2815309"/>
    <lineage>
        <taxon>Bacteria</taxon>
        <taxon>Pseudomonadati</taxon>
        <taxon>Thermodesulfobacteriota</taxon>
        <taxon>Desulfuromonadia</taxon>
        <taxon>Geobacterales</taxon>
        <taxon>Geobacteraceae</taxon>
        <taxon>Geobacter</taxon>
    </lineage>
</organism>
<dbReference type="Pfam" id="PF13182">
    <property type="entry name" value="DUF4007"/>
    <property type="match status" value="1"/>
</dbReference>
<name>A0ABX7Q2B0_9BACT</name>
<feature type="domain" description="DUF4007" evidence="1">
    <location>
        <begin position="18"/>
        <end position="313"/>
    </location>
</feature>
<reference evidence="2 3" key="1">
    <citation type="submission" date="2021-03" db="EMBL/GenBank/DDBJ databases">
        <title>Geobacter metallireducens gen. nov. sp. nov., a microorganism capable of coupling the complete oxidation of organic compounds to the reduction of iron and other metals.</title>
        <authorList>
            <person name="Li Y."/>
        </authorList>
    </citation>
    <scope>NUCLEOTIDE SEQUENCE [LARGE SCALE GENOMIC DNA]</scope>
    <source>
        <strain evidence="2 3">Jerry-YX</strain>
    </source>
</reference>
<gene>
    <name evidence="2" type="ORF">JZM60_15400</name>
</gene>
<keyword evidence="3" id="KW-1185">Reference proteome</keyword>
<dbReference type="Proteomes" id="UP000663651">
    <property type="component" value="Chromosome"/>
</dbReference>
<evidence type="ECO:0000313" key="3">
    <source>
        <dbReference type="Proteomes" id="UP000663651"/>
    </source>
</evidence>
<dbReference type="EMBL" id="CP071382">
    <property type="protein sequence ID" value="QSV45484.1"/>
    <property type="molecule type" value="Genomic_DNA"/>
</dbReference>
<protein>
    <submittedName>
        <fullName evidence="2">DUF4007 family protein</fullName>
    </submittedName>
</protein>
<dbReference type="InterPro" id="IPR025248">
    <property type="entry name" value="DUF4007"/>
</dbReference>
<accession>A0ABX7Q2B0</accession>
<sequence length="317" mass="36704">MQKNLNQTQQVQSERFSFSGHETFPLRVAWLPKAVSAVSKGMNPFSNPREGMRILGLGKNMVMSLECWGEYFGVVKRTDHSWQVTEFGEKVLGSNGKDPFLEDQRTLWLLHWMASTNSSRPFFAWHWLVNLYHEPEFTLNEALKAFQAESDTYSRPLSQTTLRQHLDVFLRTYVASDSVAGQLPEDMLDSPLSCLGFIRKFGERRGERGRDPLFSIDVRKKNSIPGGLFRFCLHDWWNRYVRDEKTVLFSDVAFGKCSPGRVFRMPEAEVRDRLVLLAQNRPKEFAVLEGANQRIVRRLQPSSDIKMLLEDAYMREA</sequence>
<evidence type="ECO:0000259" key="1">
    <source>
        <dbReference type="Pfam" id="PF13182"/>
    </source>
</evidence>
<dbReference type="RefSeq" id="WP_207163278.1">
    <property type="nucleotide sequence ID" value="NZ_CP071382.1"/>
</dbReference>
<evidence type="ECO:0000313" key="2">
    <source>
        <dbReference type="EMBL" id="QSV45484.1"/>
    </source>
</evidence>
<proteinExistence type="predicted"/>